<dbReference type="AlphaFoldDB" id="A0A1Y2M8U4"/>
<keyword evidence="1" id="KW-0812">Transmembrane</keyword>
<evidence type="ECO:0000256" key="1">
    <source>
        <dbReference type="SAM" id="Phobius"/>
    </source>
</evidence>
<dbReference type="EMBL" id="KZ107839">
    <property type="protein sequence ID" value="OSS52229.1"/>
    <property type="molecule type" value="Genomic_DNA"/>
</dbReference>
<evidence type="ECO:0000313" key="2">
    <source>
        <dbReference type="EMBL" id="OSS52229.1"/>
    </source>
</evidence>
<evidence type="ECO:0000313" key="3">
    <source>
        <dbReference type="Proteomes" id="UP000193240"/>
    </source>
</evidence>
<sequence length="554" mass="60740">MPPLPELQSAARYGPTIFPVAFAAVIGAFLTNYAAWRLERGISMLSLEHLLSTRTVFGAVLMPFSLRSANLLAPLLFVLWALSPIGGQAALRVIEVEPWTQSEPWGYQYLDVMSRQRVCSPTSSSGMELMPAIVGAFNAALATPGSIKNESKDAFGNLKIPMIESCLKNGGKPDQNGWVDTTPSDCAYASIIGLSLQAEGPVRGFGFANFTFNLETSYTYSDCSLNHTLAGPNETWADWYTSLVNKTDVNNGITLGISLLGLDTSFRNESQQLLVESITSNAKTQATCSLSQTYVETEVFCNHDDCAVQRIRNSNLPHNATYYLPLHGQWGNMSVAMPCAAGIRGFLAGLVKSSMFMSMYGSTSATDPYSTPLEYYMVNPDLPYSAYSAEGSTWRGADIYPIGASVFSERFAQLWNTWWLSNIAPEAAMGENERKFNGYTWNYNVVNTTGTMTPDFMQLRCNKGWLAALIIASVVMLGASIANIIVGLLQTRPDILYRVSVLVRDNPQTVATYADHVQRRDAEVRMKDVHLSLRDGDGNGYAKVRTVDDDASRA</sequence>
<keyword evidence="3" id="KW-1185">Reference proteome</keyword>
<dbReference type="OMA" id="ISVRIAM"/>
<dbReference type="Proteomes" id="UP000193240">
    <property type="component" value="Unassembled WGS sequence"/>
</dbReference>
<feature type="transmembrane region" description="Helical" evidence="1">
    <location>
        <begin position="465"/>
        <end position="489"/>
    </location>
</feature>
<protein>
    <submittedName>
        <fullName evidence="2">Uncharacterized protein</fullName>
    </submittedName>
</protein>
<keyword evidence="1" id="KW-0472">Membrane</keyword>
<keyword evidence="1" id="KW-1133">Transmembrane helix</keyword>
<feature type="transmembrane region" description="Helical" evidence="1">
    <location>
        <begin position="56"/>
        <end position="82"/>
    </location>
</feature>
<organism evidence="2 3">
    <name type="scientific">Epicoccum nigrum</name>
    <name type="common">Soil fungus</name>
    <name type="synonym">Epicoccum purpurascens</name>
    <dbReference type="NCBI Taxonomy" id="105696"/>
    <lineage>
        <taxon>Eukaryota</taxon>
        <taxon>Fungi</taxon>
        <taxon>Dikarya</taxon>
        <taxon>Ascomycota</taxon>
        <taxon>Pezizomycotina</taxon>
        <taxon>Dothideomycetes</taxon>
        <taxon>Pleosporomycetidae</taxon>
        <taxon>Pleosporales</taxon>
        <taxon>Pleosporineae</taxon>
        <taxon>Didymellaceae</taxon>
        <taxon>Epicoccum</taxon>
    </lineage>
</organism>
<proteinExistence type="predicted"/>
<gene>
    <name evidence="2" type="ORF">B5807_02843</name>
</gene>
<dbReference type="InParanoid" id="A0A1Y2M8U4"/>
<accession>A0A1Y2M8U4</accession>
<dbReference type="STRING" id="105696.A0A1Y2M8U4"/>
<feature type="transmembrane region" description="Helical" evidence="1">
    <location>
        <begin position="16"/>
        <end position="35"/>
    </location>
</feature>
<reference evidence="2 3" key="1">
    <citation type="journal article" date="2017" name="Genome Announc.">
        <title>Genome sequence of the saprophytic ascomycete Epicoccum nigrum ICMP 19927 strain isolated from New Zealand.</title>
        <authorList>
            <person name="Fokin M."/>
            <person name="Fleetwood D."/>
            <person name="Weir B.S."/>
            <person name="Villas-Boas S.G."/>
        </authorList>
    </citation>
    <scope>NUCLEOTIDE SEQUENCE [LARGE SCALE GENOMIC DNA]</scope>
    <source>
        <strain evidence="2 3">ICMP 19927</strain>
    </source>
</reference>
<name>A0A1Y2M8U4_EPING</name>